<dbReference type="Gene3D" id="3.30.43.10">
    <property type="entry name" value="Uridine Diphospho-n-acetylenolpyruvylglucosamine Reductase, domain 2"/>
    <property type="match status" value="1"/>
</dbReference>
<dbReference type="SUPFAM" id="SSF56176">
    <property type="entry name" value="FAD-binding/transporter-associated domain-like"/>
    <property type="match status" value="2"/>
</dbReference>
<evidence type="ECO:0000256" key="3">
    <source>
        <dbReference type="ARBA" id="ARBA00005466"/>
    </source>
</evidence>
<evidence type="ECO:0000259" key="10">
    <source>
        <dbReference type="PROSITE" id="PS51387"/>
    </source>
</evidence>
<dbReference type="InterPro" id="IPR016166">
    <property type="entry name" value="FAD-bd_PCMH"/>
</dbReference>
<comment type="cofactor">
    <cofactor evidence="1">
        <name>FAD</name>
        <dbReference type="ChEBI" id="CHEBI:57692"/>
    </cofactor>
</comment>
<dbReference type="NCBIfam" id="TIGR01677">
    <property type="entry name" value="pln_FAD_oxido"/>
    <property type="match status" value="1"/>
</dbReference>
<evidence type="ECO:0000256" key="2">
    <source>
        <dbReference type="ARBA" id="ARBA00005147"/>
    </source>
</evidence>
<evidence type="ECO:0000256" key="8">
    <source>
        <dbReference type="ARBA" id="ARBA00048083"/>
    </source>
</evidence>
<dbReference type="FunFam" id="3.30.465.10:FF:000033">
    <property type="entry name" value="L-gulonolactone oxidase 5"/>
    <property type="match status" value="1"/>
</dbReference>
<accession>A0A803M368</accession>
<dbReference type="InterPro" id="IPR016169">
    <property type="entry name" value="FAD-bd_PCMH_sub2"/>
</dbReference>
<reference evidence="11" key="2">
    <citation type="submission" date="2021-03" db="UniProtKB">
        <authorList>
            <consortium name="EnsemblPlants"/>
        </authorList>
    </citation>
    <scope>IDENTIFICATION</scope>
</reference>
<dbReference type="EnsemblPlants" id="AUR62022667-RA">
    <property type="protein sequence ID" value="AUR62022667-RA:cds"/>
    <property type="gene ID" value="AUR62022667"/>
</dbReference>
<dbReference type="PROSITE" id="PS51387">
    <property type="entry name" value="FAD_PCMH"/>
    <property type="match status" value="1"/>
</dbReference>
<evidence type="ECO:0000256" key="6">
    <source>
        <dbReference type="ARBA" id="ARBA00022729"/>
    </source>
</evidence>
<dbReference type="GO" id="GO:0019853">
    <property type="term" value="P:L-ascorbic acid biosynthetic process"/>
    <property type="evidence" value="ECO:0007669"/>
    <property type="project" value="UniProtKB-UniPathway"/>
</dbReference>
<evidence type="ECO:0000313" key="11">
    <source>
        <dbReference type="EnsemblPlants" id="AUR62022667-RA:cds"/>
    </source>
</evidence>
<keyword evidence="5" id="KW-0060">Ascorbate biosynthesis</keyword>
<dbReference type="Gene3D" id="3.30.465.10">
    <property type="match status" value="2"/>
</dbReference>
<dbReference type="GO" id="GO:0003885">
    <property type="term" value="F:D-arabinono-1,4-lactone oxidase activity"/>
    <property type="evidence" value="ECO:0007669"/>
    <property type="project" value="InterPro"/>
</dbReference>
<feature type="domain" description="FAD-binding PCMH-type" evidence="10">
    <location>
        <begin position="61"/>
        <end position="241"/>
    </location>
</feature>
<dbReference type="InterPro" id="IPR007173">
    <property type="entry name" value="ALO_C"/>
</dbReference>
<sequence length="982" mass="108610">MMSFFSCKISCISPTTILVLTTFVMLLGIAVCSPPEDPIKCSNNRSDCTITNSYGAFPDRTTCRVAEVVYPASEDELIAAVAAATKNNRKVKVATRYSHSIPKLVCPDGEDGLLISTKNLNKIRKVDTMTGTMTVDSGVTLRQLINESAKAGLALPYAPYWWGLTIGGMMATAAHGSSLWGKGSAIHDHVVGLKMISPGHFEDGYVKVRTLNETDVDFDAAKVSLGVLGVISQVTFQVQPIFKRSITYTMKNDSDLGDQALTFGNQHEFADLTWYPSQRRVLYRTDDRVPLTTKGDALNDFTGFRPTLSSALAVIRSLEENQESRADAEGKCVAAILTTSLLRINAFGLTNNGIVFTGYPVVGYQNRLQSSGTCLDSLNDALITACPWDSRVKGEFFHQTTFTIGMSKVKAFIQDVQRLVSLEPKSFCGTEEYNGILMRYVKASTAYLGKEEDGIDFDMTYYRSKDPLAPRLFEDILEELEQMAMFKYGGLPHWGKNRNLAFEGVIKKYKNGGKFIRVKERFDPQGLFSSEWTNQVLGLKEGLSIVKEGCALEGLCICSQDSHCAPNKGYYCQPGRIYKDARDPIKCSSGNSNCIITNSQESFPDRSICRAADVVYPTTEAELISAVSAATMIKRKMKEAAKYELVLPHTPYWWGLTVGGMLGTGAHGSSWWLKGSAVHDYVVELRIISPGRVEDGYYKNRTLEEGDDDLNAAKVSLGVLGVISQAVSAILKGMAFGLTNNGKYFKGYPVIGYQNKLQAAGGCLTPGSCLLKSYCPWDPRINGEYFFIHGFSIGISKVKNFIQDVKKLVELEPKSLCGLDMYNGILMRYVSASTAYLGKDEDGIDFDIPSYRSKDPMAPRLFEDILEEIEQMAVFKYRGMPHWGKNRNVAFEGAIKKYKDGEKFLDVKQRCDPSGLFSNDWTDQVLGLKEGLSIYKEGCALEGLCICSEDIHCSPNKGYFCKPGRVYKEAKVCRKVKSIGIF</sequence>
<evidence type="ECO:0000256" key="9">
    <source>
        <dbReference type="SAM" id="SignalP"/>
    </source>
</evidence>
<dbReference type="InterPro" id="IPR010030">
    <property type="entry name" value="GULO_Plant"/>
</dbReference>
<dbReference type="GO" id="GO:0071949">
    <property type="term" value="F:FAD binding"/>
    <property type="evidence" value="ECO:0007669"/>
    <property type="project" value="InterPro"/>
</dbReference>
<evidence type="ECO:0000256" key="4">
    <source>
        <dbReference type="ARBA" id="ARBA00013121"/>
    </source>
</evidence>
<dbReference type="GO" id="GO:0050105">
    <property type="term" value="F:L-gulonolactone oxidase activity"/>
    <property type="evidence" value="ECO:0007669"/>
    <property type="project" value="UniProtKB-EC"/>
</dbReference>
<dbReference type="PANTHER" id="PTHR13878">
    <property type="entry name" value="GULONOLACTONE OXIDASE"/>
    <property type="match status" value="1"/>
</dbReference>
<comment type="pathway">
    <text evidence="2">Cofactor biosynthesis; L-ascorbate biosynthesis.</text>
</comment>
<evidence type="ECO:0000256" key="7">
    <source>
        <dbReference type="ARBA" id="ARBA00023002"/>
    </source>
</evidence>
<evidence type="ECO:0000256" key="1">
    <source>
        <dbReference type="ARBA" id="ARBA00001974"/>
    </source>
</evidence>
<dbReference type="InterPro" id="IPR036318">
    <property type="entry name" value="FAD-bd_PCMH-like_sf"/>
</dbReference>
<dbReference type="InterPro" id="IPR006094">
    <property type="entry name" value="Oxid_FAD_bind_N"/>
</dbReference>
<comment type="similarity">
    <text evidence="3">Belongs to the oxygen-dependent FAD-linked oxidoreductase family.</text>
</comment>
<dbReference type="AlphaFoldDB" id="A0A803M368"/>
<dbReference type="Pfam" id="PF22906">
    <property type="entry name" value="GULLO2-like_3rd"/>
    <property type="match status" value="2"/>
</dbReference>
<dbReference type="UniPathway" id="UPA00132"/>
<feature type="chain" id="PRO_5031158284" description="L-gulonolactone oxidase" evidence="9">
    <location>
        <begin position="33"/>
        <end position="982"/>
    </location>
</feature>
<proteinExistence type="inferred from homology"/>
<keyword evidence="12" id="KW-1185">Reference proteome</keyword>
<evidence type="ECO:0000256" key="5">
    <source>
        <dbReference type="ARBA" id="ARBA00022644"/>
    </source>
</evidence>
<dbReference type="EC" id="1.1.3.8" evidence="4"/>
<dbReference type="InterPro" id="IPR050432">
    <property type="entry name" value="FAD-linked_Oxidoreductases_BP"/>
</dbReference>
<dbReference type="Gramene" id="AUR62022667-RA">
    <property type="protein sequence ID" value="AUR62022667-RA:cds"/>
    <property type="gene ID" value="AUR62022667"/>
</dbReference>
<dbReference type="Pfam" id="PF01565">
    <property type="entry name" value="FAD_binding_4"/>
    <property type="match status" value="1"/>
</dbReference>
<comment type="catalytic activity">
    <reaction evidence="8">
        <text>L-gulono-1,4-lactone + O2 = L-ascorbate + H2O2 + H(+)</text>
        <dbReference type="Rhea" id="RHEA:32363"/>
        <dbReference type="ChEBI" id="CHEBI:15378"/>
        <dbReference type="ChEBI" id="CHEBI:15379"/>
        <dbReference type="ChEBI" id="CHEBI:16240"/>
        <dbReference type="ChEBI" id="CHEBI:17587"/>
        <dbReference type="ChEBI" id="CHEBI:38290"/>
        <dbReference type="EC" id="1.1.3.8"/>
    </reaction>
</comment>
<dbReference type="PANTHER" id="PTHR13878:SF67">
    <property type="entry name" value="L-GULONOLACTONE OXIDASE 5"/>
    <property type="match status" value="1"/>
</dbReference>
<dbReference type="InterPro" id="IPR055154">
    <property type="entry name" value="GULLO2-like_C"/>
</dbReference>
<keyword evidence="6 9" id="KW-0732">Signal</keyword>
<evidence type="ECO:0000313" key="12">
    <source>
        <dbReference type="Proteomes" id="UP000596660"/>
    </source>
</evidence>
<dbReference type="Pfam" id="PF04030">
    <property type="entry name" value="ALO"/>
    <property type="match status" value="2"/>
</dbReference>
<name>A0A803M368_CHEQI</name>
<dbReference type="GO" id="GO:0016020">
    <property type="term" value="C:membrane"/>
    <property type="evidence" value="ECO:0007669"/>
    <property type="project" value="InterPro"/>
</dbReference>
<protein>
    <recommendedName>
        <fullName evidence="4">L-gulonolactone oxidase</fullName>
        <ecNumber evidence="4">1.1.3.8</ecNumber>
    </recommendedName>
</protein>
<reference evidence="11" key="1">
    <citation type="journal article" date="2017" name="Nature">
        <title>The genome of Chenopodium quinoa.</title>
        <authorList>
            <person name="Jarvis D.E."/>
            <person name="Ho Y.S."/>
            <person name="Lightfoot D.J."/>
            <person name="Schmoeckel S.M."/>
            <person name="Li B."/>
            <person name="Borm T.J.A."/>
            <person name="Ohyanagi H."/>
            <person name="Mineta K."/>
            <person name="Michell C.T."/>
            <person name="Saber N."/>
            <person name="Kharbatia N.M."/>
            <person name="Rupper R.R."/>
            <person name="Sharp A.R."/>
            <person name="Dally N."/>
            <person name="Boughton B.A."/>
            <person name="Woo Y.H."/>
            <person name="Gao G."/>
            <person name="Schijlen E.G.W.M."/>
            <person name="Guo X."/>
            <person name="Momin A.A."/>
            <person name="Negrao S."/>
            <person name="Al-Babili S."/>
            <person name="Gehring C."/>
            <person name="Roessner U."/>
            <person name="Jung C."/>
            <person name="Murphy K."/>
            <person name="Arold S.T."/>
            <person name="Gojobori T."/>
            <person name="van der Linden C.G."/>
            <person name="van Loo E.N."/>
            <person name="Jellen E.N."/>
            <person name="Maughan P.J."/>
            <person name="Tester M."/>
        </authorList>
    </citation>
    <scope>NUCLEOTIDE SEQUENCE [LARGE SCALE GENOMIC DNA]</scope>
    <source>
        <strain evidence="11">cv. PI 614886</strain>
    </source>
</reference>
<dbReference type="InterPro" id="IPR016167">
    <property type="entry name" value="FAD-bd_PCMH_sub1"/>
</dbReference>
<feature type="signal peptide" evidence="9">
    <location>
        <begin position="1"/>
        <end position="32"/>
    </location>
</feature>
<dbReference type="Proteomes" id="UP000596660">
    <property type="component" value="Unplaced"/>
</dbReference>
<keyword evidence="7" id="KW-0560">Oxidoreductase</keyword>
<organism evidence="11 12">
    <name type="scientific">Chenopodium quinoa</name>
    <name type="common">Quinoa</name>
    <dbReference type="NCBI Taxonomy" id="63459"/>
    <lineage>
        <taxon>Eukaryota</taxon>
        <taxon>Viridiplantae</taxon>
        <taxon>Streptophyta</taxon>
        <taxon>Embryophyta</taxon>
        <taxon>Tracheophyta</taxon>
        <taxon>Spermatophyta</taxon>
        <taxon>Magnoliopsida</taxon>
        <taxon>eudicotyledons</taxon>
        <taxon>Gunneridae</taxon>
        <taxon>Pentapetalae</taxon>
        <taxon>Caryophyllales</taxon>
        <taxon>Chenopodiaceae</taxon>
        <taxon>Chenopodioideae</taxon>
        <taxon>Atripliceae</taxon>
        <taxon>Chenopodium</taxon>
    </lineage>
</organism>